<comment type="caution">
    <text evidence="2">The sequence shown here is derived from an EMBL/GenBank/DDBJ whole genome shotgun (WGS) entry which is preliminary data.</text>
</comment>
<organism evidence="2 3">
    <name type="scientific">Streptomyces mutabilis</name>
    <dbReference type="NCBI Taxonomy" id="67332"/>
    <lineage>
        <taxon>Bacteria</taxon>
        <taxon>Bacillati</taxon>
        <taxon>Actinomycetota</taxon>
        <taxon>Actinomycetes</taxon>
        <taxon>Kitasatosporales</taxon>
        <taxon>Streptomycetaceae</taxon>
        <taxon>Streptomyces</taxon>
    </lineage>
</organism>
<gene>
    <name evidence="2" type="ORF">FM21_14745</name>
</gene>
<dbReference type="Proteomes" id="UP000029095">
    <property type="component" value="Unassembled WGS sequence"/>
</dbReference>
<proteinExistence type="predicted"/>
<dbReference type="STRING" id="1915400.FM21_14745"/>
<evidence type="ECO:0000256" key="1">
    <source>
        <dbReference type="SAM" id="MobiDB-lite"/>
    </source>
</evidence>
<evidence type="ECO:0000313" key="2">
    <source>
        <dbReference type="EMBL" id="KFG77250.1"/>
    </source>
</evidence>
<dbReference type="AlphaFoldDB" id="A0A086N7Y2"/>
<reference evidence="2 3" key="1">
    <citation type="submission" date="2014-05" db="EMBL/GenBank/DDBJ databases">
        <title>Complete genome sequence of the Streptomyces mutabilis TRM45540.</title>
        <authorList>
            <person name="Luo X."/>
            <person name="Zhang L."/>
        </authorList>
    </citation>
    <scope>NUCLEOTIDE SEQUENCE [LARGE SCALE GENOMIC DNA]</scope>
    <source>
        <strain evidence="2 3">TRM45540</strain>
    </source>
</reference>
<sequence length="146" mass="14955">MPDGCAPEGYTAPPGSSTTSNAALPAQRTLRAGADGDVHPRARARGAVHGEEHRTATAVQGDGRPEPGVDVQGQVLRGHEGDARVPVGRARVEPVADRTQTFPHADAGGTRSSAGPGEGPSVRRPANRCAGETSRCSTSTSDMRSP</sequence>
<feature type="compositionally biased region" description="Polar residues" evidence="1">
    <location>
        <begin position="134"/>
        <end position="146"/>
    </location>
</feature>
<evidence type="ECO:0000313" key="3">
    <source>
        <dbReference type="Proteomes" id="UP000029095"/>
    </source>
</evidence>
<dbReference type="HOGENOM" id="CLU_1776435_0_0_11"/>
<feature type="region of interest" description="Disordered" evidence="1">
    <location>
        <begin position="1"/>
        <end position="146"/>
    </location>
</feature>
<protein>
    <submittedName>
        <fullName evidence="2">Uncharacterized protein</fullName>
    </submittedName>
</protein>
<name>A0A086N7Y2_9ACTN</name>
<accession>A0A086N7Y2</accession>
<keyword evidence="3" id="KW-1185">Reference proteome</keyword>
<dbReference type="EMBL" id="JNFQ01000001">
    <property type="protein sequence ID" value="KFG77250.1"/>
    <property type="molecule type" value="Genomic_DNA"/>
</dbReference>